<dbReference type="AlphaFoldDB" id="A0A975BHG6"/>
<dbReference type="Proteomes" id="UP000663722">
    <property type="component" value="Chromosome"/>
</dbReference>
<evidence type="ECO:0000313" key="2">
    <source>
        <dbReference type="EMBL" id="QTA85819.1"/>
    </source>
</evidence>
<proteinExistence type="predicted"/>
<gene>
    <name evidence="2" type="ORF">dnm_018340</name>
</gene>
<keyword evidence="3" id="KW-1185">Reference proteome</keyword>
<name>A0A975BHG6_9BACT</name>
<dbReference type="KEGG" id="dmm:dnm_018340"/>
<feature type="region of interest" description="Disordered" evidence="1">
    <location>
        <begin position="25"/>
        <end position="44"/>
    </location>
</feature>
<sequence length="251" mass="28286">MSESGEKISLGLPAVDEDKCPICNKKKHKDTTKEKKEGNGELSSIPSNLGCKTIPQHQDIAYYATAAHHLIPAMQCLAKFHRLSQMADEVGYDVNNKNNGLSLPTVGQLNENSYYLQGYQYGELVPVDKKEVAFEVMRHVDSLPSTSAFGSQWHVGHHDWSFETAKKLINDTDDISHNDTNYEEKVNKLLRDIEAKLSKDKTVCEPDDKGEIGREVLKRLDGISSKIRSNVKGWKGYYVSSMSYVYAKEER</sequence>
<dbReference type="EMBL" id="CP061800">
    <property type="protein sequence ID" value="QTA85819.1"/>
    <property type="molecule type" value="Genomic_DNA"/>
</dbReference>
<accession>A0A975BHG6</accession>
<reference evidence="2" key="1">
    <citation type="journal article" date="2021" name="Microb. Physiol.">
        <title>Proteogenomic Insights into the Physiology of Marine, Sulfate-Reducing, Filamentous Desulfonema limicola and Desulfonema magnum.</title>
        <authorList>
            <person name="Schnaars V."/>
            <person name="Wohlbrand L."/>
            <person name="Scheve S."/>
            <person name="Hinrichs C."/>
            <person name="Reinhardt R."/>
            <person name="Rabus R."/>
        </authorList>
    </citation>
    <scope>NUCLEOTIDE SEQUENCE</scope>
    <source>
        <strain evidence="2">4be13</strain>
    </source>
</reference>
<evidence type="ECO:0000256" key="1">
    <source>
        <dbReference type="SAM" id="MobiDB-lite"/>
    </source>
</evidence>
<protein>
    <submittedName>
        <fullName evidence="2">AHH domain-containing protein</fullName>
    </submittedName>
</protein>
<evidence type="ECO:0000313" key="3">
    <source>
        <dbReference type="Proteomes" id="UP000663722"/>
    </source>
</evidence>
<organism evidence="2 3">
    <name type="scientific">Desulfonema magnum</name>
    <dbReference type="NCBI Taxonomy" id="45655"/>
    <lineage>
        <taxon>Bacteria</taxon>
        <taxon>Pseudomonadati</taxon>
        <taxon>Thermodesulfobacteriota</taxon>
        <taxon>Desulfobacteria</taxon>
        <taxon>Desulfobacterales</taxon>
        <taxon>Desulfococcaceae</taxon>
        <taxon>Desulfonema</taxon>
    </lineage>
</organism>
<dbReference type="RefSeq" id="WP_207681719.1">
    <property type="nucleotide sequence ID" value="NZ_CP061800.1"/>
</dbReference>